<reference evidence="1 2" key="1">
    <citation type="submission" date="2006-02" db="EMBL/GenBank/DDBJ databases">
        <authorList>
            <person name="Waterbury J."/>
            <person name="Ferriera S."/>
            <person name="Johnson J."/>
            <person name="Kravitz S."/>
            <person name="Halpern A."/>
            <person name="Remington K."/>
            <person name="Beeson K."/>
            <person name="Tran B."/>
            <person name="Rogers Y.-H."/>
            <person name="Friedman R."/>
            <person name="Venter J.C."/>
        </authorList>
    </citation>
    <scope>NUCLEOTIDE SEQUENCE [LARGE SCALE GENOMIC DNA]</scope>
    <source>
        <strain evidence="1 2">Nb-231</strain>
    </source>
</reference>
<evidence type="ECO:0000313" key="1">
    <source>
        <dbReference type="EMBL" id="EAR20797.1"/>
    </source>
</evidence>
<evidence type="ECO:0000313" key="2">
    <source>
        <dbReference type="Proteomes" id="UP000003374"/>
    </source>
</evidence>
<comment type="caution">
    <text evidence="1">The sequence shown here is derived from an EMBL/GenBank/DDBJ whole genome shotgun (WGS) entry which is preliminary data.</text>
</comment>
<sequence length="75" mass="7933">MGTLTLVNETNTSPELESVIPMLLPSETAIIEFSVTAALNPVYPVDFTNTANVTSDLLDSNVTNDTAIIITSPPP</sequence>
<protein>
    <submittedName>
        <fullName evidence="1">Uncharacterized protein</fullName>
    </submittedName>
</protein>
<keyword evidence="2" id="KW-1185">Reference proteome</keyword>
<organism evidence="1 2">
    <name type="scientific">Nitrococcus mobilis Nb-231</name>
    <dbReference type="NCBI Taxonomy" id="314278"/>
    <lineage>
        <taxon>Bacteria</taxon>
        <taxon>Pseudomonadati</taxon>
        <taxon>Pseudomonadota</taxon>
        <taxon>Gammaproteobacteria</taxon>
        <taxon>Chromatiales</taxon>
        <taxon>Ectothiorhodospiraceae</taxon>
        <taxon>Nitrococcus</taxon>
    </lineage>
</organism>
<proteinExistence type="predicted"/>
<dbReference type="AlphaFoldDB" id="A4BTX6"/>
<gene>
    <name evidence="1" type="ORF">NB231_10989</name>
</gene>
<dbReference type="RefSeq" id="WP_005002523.1">
    <property type="nucleotide sequence ID" value="NZ_CH672427.1"/>
</dbReference>
<dbReference type="Proteomes" id="UP000003374">
    <property type="component" value="Unassembled WGS sequence"/>
</dbReference>
<accession>A4BTX6</accession>
<dbReference type="HOGENOM" id="CLU_2667365_0_0_6"/>
<dbReference type="EMBL" id="AAOF01000016">
    <property type="protein sequence ID" value="EAR20797.1"/>
    <property type="molecule type" value="Genomic_DNA"/>
</dbReference>
<name>A4BTX6_9GAMM</name>